<dbReference type="Proteomes" id="UP000586722">
    <property type="component" value="Unassembled WGS sequence"/>
</dbReference>
<dbReference type="PANTHER" id="PTHR43630:SF2">
    <property type="entry name" value="GLYCOSYLTRANSFERASE"/>
    <property type="match status" value="1"/>
</dbReference>
<dbReference type="RefSeq" id="WP_161676532.1">
    <property type="nucleotide sequence ID" value="NZ_JAABLP010000003.1"/>
</dbReference>
<dbReference type="InterPro" id="IPR029044">
    <property type="entry name" value="Nucleotide-diphossugar_trans"/>
</dbReference>
<dbReference type="EMBL" id="JAABLQ010000001">
    <property type="protein sequence ID" value="NBN79099.1"/>
    <property type="molecule type" value="Genomic_DNA"/>
</dbReference>
<reference evidence="3" key="1">
    <citation type="submission" date="2020-01" db="EMBL/GenBank/DDBJ databases">
        <authorList>
            <person name="Fang Y."/>
            <person name="Sun R."/>
            <person name="Nie L."/>
            <person name="He J."/>
            <person name="Hao L."/>
            <person name="Wang L."/>
            <person name="Su S."/>
            <person name="Lv E."/>
            <person name="Zhang Z."/>
            <person name="Xie R."/>
            <person name="Liu H."/>
        </authorList>
    </citation>
    <scope>NUCLEOTIDE SEQUENCE [LARGE SCALE GENOMIC DNA]</scope>
    <source>
        <strain evidence="3">XCT-53</strain>
    </source>
</reference>
<protein>
    <submittedName>
        <fullName evidence="2">Glycosyltransferase</fullName>
    </submittedName>
</protein>
<evidence type="ECO:0000313" key="2">
    <source>
        <dbReference type="EMBL" id="NBN79099.1"/>
    </source>
</evidence>
<proteinExistence type="inferred from homology"/>
<dbReference type="SUPFAM" id="SSF53448">
    <property type="entry name" value="Nucleotide-diphospho-sugar transferases"/>
    <property type="match status" value="1"/>
</dbReference>
<keyword evidence="3" id="KW-1185">Reference proteome</keyword>
<accession>A0A7X5F413</accession>
<comment type="caution">
    <text evidence="2">The sequence shown here is derived from an EMBL/GenBank/DDBJ whole genome shotgun (WGS) entry which is preliminary data.</text>
</comment>
<sequence length="264" mass="30069">MSERLPLSVFIIARDEADRIAETIRSVRDWVDEVIVIDSGSVDATVAVAEAEGARVVFNPWPGYGPQKRFGEDQCRNDWLFNLDADEVVTAGLAGEIRTLVGSGGHLAADGWRVMIRDVYAHEAEPAAWAYGYHQIRLYDRRKGRFSASTVHDTVRPEPGARLADLKGVVAHHSIRSLTFQVEKYNRYSTMQVNDMQARSRSLPRWRLVTEFPFAFLKAYVARRYVRYGWWGLVLSVNYAHARFLRVAKAYEAELRAARPPVDR</sequence>
<dbReference type="CDD" id="cd02511">
    <property type="entry name" value="Beta4Glucosyltransferase"/>
    <property type="match status" value="1"/>
</dbReference>
<evidence type="ECO:0000256" key="1">
    <source>
        <dbReference type="ARBA" id="ARBA00038494"/>
    </source>
</evidence>
<dbReference type="Pfam" id="PF00535">
    <property type="entry name" value="Glycos_transf_2"/>
    <property type="match status" value="1"/>
</dbReference>
<dbReference type="AlphaFoldDB" id="A0A7X5F413"/>
<gene>
    <name evidence="2" type="ORF">GWI72_12545</name>
</gene>
<name>A0A7X5F413_9HYPH</name>
<organism evidence="2 3">
    <name type="scientific">Pannonibacter tanglangensis</name>
    <dbReference type="NCBI Taxonomy" id="2750084"/>
    <lineage>
        <taxon>Bacteria</taxon>
        <taxon>Pseudomonadati</taxon>
        <taxon>Pseudomonadota</taxon>
        <taxon>Alphaproteobacteria</taxon>
        <taxon>Hyphomicrobiales</taxon>
        <taxon>Stappiaceae</taxon>
        <taxon>Pannonibacter</taxon>
    </lineage>
</organism>
<dbReference type="PANTHER" id="PTHR43630">
    <property type="entry name" value="POLY-BETA-1,6-N-ACETYL-D-GLUCOSAMINE SYNTHASE"/>
    <property type="match status" value="1"/>
</dbReference>
<comment type="similarity">
    <text evidence="1">Belongs to the glycosyltransferase 2 family. WaaE/KdtX subfamily.</text>
</comment>
<dbReference type="InterPro" id="IPR001173">
    <property type="entry name" value="Glyco_trans_2-like"/>
</dbReference>
<dbReference type="Gene3D" id="3.90.550.10">
    <property type="entry name" value="Spore Coat Polysaccharide Biosynthesis Protein SpsA, Chain A"/>
    <property type="match status" value="1"/>
</dbReference>
<evidence type="ECO:0000313" key="3">
    <source>
        <dbReference type="Proteomes" id="UP000586722"/>
    </source>
</evidence>